<keyword evidence="1" id="KW-0812">Transmembrane</keyword>
<keyword evidence="1" id="KW-1133">Transmembrane helix</keyword>
<feature type="transmembrane region" description="Helical" evidence="1">
    <location>
        <begin position="43"/>
        <end position="60"/>
    </location>
</feature>
<dbReference type="EMBL" id="MGJO01000048">
    <property type="protein sequence ID" value="OGN08538.1"/>
    <property type="molecule type" value="Genomic_DNA"/>
</dbReference>
<protein>
    <submittedName>
        <fullName evidence="2">Uncharacterized protein</fullName>
    </submittedName>
</protein>
<organism evidence="2 3">
    <name type="scientific">Candidatus Yanofskybacteria bacterium RIFCSPHIGHO2_02_FULL_39_10</name>
    <dbReference type="NCBI Taxonomy" id="1802674"/>
    <lineage>
        <taxon>Bacteria</taxon>
        <taxon>Candidatus Yanofskyibacteriota</taxon>
    </lineage>
</organism>
<dbReference type="AlphaFoldDB" id="A0A1F8F7D4"/>
<name>A0A1F8F7D4_9BACT</name>
<sequence length="61" mass="6872">MKQVQLPINKDGVLDIKSPIFTPRPGWGGKLKKWLSNYFESRILPALAFSALTIGIYLVLK</sequence>
<dbReference type="Proteomes" id="UP000178908">
    <property type="component" value="Unassembled WGS sequence"/>
</dbReference>
<evidence type="ECO:0000313" key="3">
    <source>
        <dbReference type="Proteomes" id="UP000178908"/>
    </source>
</evidence>
<accession>A0A1F8F7D4</accession>
<evidence type="ECO:0000256" key="1">
    <source>
        <dbReference type="SAM" id="Phobius"/>
    </source>
</evidence>
<evidence type="ECO:0000313" key="2">
    <source>
        <dbReference type="EMBL" id="OGN08538.1"/>
    </source>
</evidence>
<keyword evidence="1" id="KW-0472">Membrane</keyword>
<proteinExistence type="predicted"/>
<comment type="caution">
    <text evidence="2">The sequence shown here is derived from an EMBL/GenBank/DDBJ whole genome shotgun (WGS) entry which is preliminary data.</text>
</comment>
<gene>
    <name evidence="2" type="ORF">A3C61_01965</name>
</gene>
<reference evidence="2 3" key="1">
    <citation type="journal article" date="2016" name="Nat. Commun.">
        <title>Thousands of microbial genomes shed light on interconnected biogeochemical processes in an aquifer system.</title>
        <authorList>
            <person name="Anantharaman K."/>
            <person name="Brown C.T."/>
            <person name="Hug L.A."/>
            <person name="Sharon I."/>
            <person name="Castelle C.J."/>
            <person name="Probst A.J."/>
            <person name="Thomas B.C."/>
            <person name="Singh A."/>
            <person name="Wilkins M.J."/>
            <person name="Karaoz U."/>
            <person name="Brodie E.L."/>
            <person name="Williams K.H."/>
            <person name="Hubbard S.S."/>
            <person name="Banfield J.F."/>
        </authorList>
    </citation>
    <scope>NUCLEOTIDE SEQUENCE [LARGE SCALE GENOMIC DNA]</scope>
</reference>